<proteinExistence type="predicted"/>
<dbReference type="EMBL" id="CP045851">
    <property type="protein sequence ID" value="QGG95601.1"/>
    <property type="molecule type" value="Genomic_DNA"/>
</dbReference>
<dbReference type="AlphaFoldDB" id="A0A5Q2RM05"/>
<organism evidence="1 2">
    <name type="scientific">Actinomarinicola tropica</name>
    <dbReference type="NCBI Taxonomy" id="2789776"/>
    <lineage>
        <taxon>Bacteria</taxon>
        <taxon>Bacillati</taxon>
        <taxon>Actinomycetota</taxon>
        <taxon>Acidimicrobiia</taxon>
        <taxon>Acidimicrobiales</taxon>
        <taxon>Iamiaceae</taxon>
        <taxon>Actinomarinicola</taxon>
    </lineage>
</organism>
<name>A0A5Q2RM05_9ACTN</name>
<dbReference type="KEGG" id="atq:GH723_11120"/>
<keyword evidence="2" id="KW-1185">Reference proteome</keyword>
<accession>A0A5Q2RM05</accession>
<evidence type="ECO:0000313" key="1">
    <source>
        <dbReference type="EMBL" id="QGG95601.1"/>
    </source>
</evidence>
<evidence type="ECO:0000313" key="2">
    <source>
        <dbReference type="Proteomes" id="UP000334019"/>
    </source>
</evidence>
<reference evidence="1 2" key="1">
    <citation type="submission" date="2019-11" db="EMBL/GenBank/DDBJ databases">
        <authorList>
            <person name="He Y."/>
        </authorList>
    </citation>
    <scope>NUCLEOTIDE SEQUENCE [LARGE SCALE GENOMIC DNA]</scope>
    <source>
        <strain evidence="1 2">SCSIO 58843</strain>
    </source>
</reference>
<sequence>MNAHHNITPQLAEAWEHYVSELPADLKAQAEAATREGRVFPRIIVKDSPGHPIEVVVCITTADGVLEVMHLDGARLGYLAGPDGSLIHV</sequence>
<dbReference type="RefSeq" id="WP_153759708.1">
    <property type="nucleotide sequence ID" value="NZ_CP045851.1"/>
</dbReference>
<dbReference type="Proteomes" id="UP000334019">
    <property type="component" value="Chromosome"/>
</dbReference>
<gene>
    <name evidence="1" type="ORF">GH723_11120</name>
</gene>
<protein>
    <submittedName>
        <fullName evidence="1">Uncharacterized protein</fullName>
    </submittedName>
</protein>